<sequence>MEAPQARLRAAERAENFPVALRVLPARYRRNLVAVYDVVRVIDDLGDEDTGAADRDRTAQLRDFAADLATVWTGSPPRSPVLRRLVPTVRDCDLPQEHFDRLIAANLQDQRVGRYETWDELLGYCELSAVPIGRLVLAVFGVPAPAGSAIERESDAVCTALQLLEHWQDVGEDRGRGRVYLPAADLAAFGVPESALDAPAIDAPAIDAPASSPALRALMAHETGRAVAMLDDGAALVGRLRGWARLAVAGYVAGGYAAADGLRRAGYEVLGGSPGTRRSDVARHLLTRLVFPTRMRSTS</sequence>
<dbReference type="InterPro" id="IPR044843">
    <property type="entry name" value="Trans_IPPS_bact-type"/>
</dbReference>
<dbReference type="Pfam" id="PF00494">
    <property type="entry name" value="SQS_PSY"/>
    <property type="match status" value="1"/>
</dbReference>
<dbReference type="InterPro" id="IPR002060">
    <property type="entry name" value="Squ/phyt_synthse"/>
</dbReference>
<evidence type="ECO:0000313" key="2">
    <source>
        <dbReference type="Proteomes" id="UP001597145"/>
    </source>
</evidence>
<keyword evidence="1" id="KW-0808">Transferase</keyword>
<reference evidence="2" key="1">
    <citation type="journal article" date="2019" name="Int. J. Syst. Evol. Microbiol.">
        <title>The Global Catalogue of Microorganisms (GCM) 10K type strain sequencing project: providing services to taxonomists for standard genome sequencing and annotation.</title>
        <authorList>
            <consortium name="The Broad Institute Genomics Platform"/>
            <consortium name="The Broad Institute Genome Sequencing Center for Infectious Disease"/>
            <person name="Wu L."/>
            <person name="Ma J."/>
        </authorList>
    </citation>
    <scope>NUCLEOTIDE SEQUENCE [LARGE SCALE GENOMIC DNA]</scope>
    <source>
        <strain evidence="2">JCM 12165</strain>
    </source>
</reference>
<name>A0ABW4FMQ3_9PSEU</name>
<evidence type="ECO:0000313" key="1">
    <source>
        <dbReference type="EMBL" id="MFD1530272.1"/>
    </source>
</evidence>
<organism evidence="1 2">
    <name type="scientific">Pseudonocardia aurantiaca</name>
    <dbReference type="NCBI Taxonomy" id="75290"/>
    <lineage>
        <taxon>Bacteria</taxon>
        <taxon>Bacillati</taxon>
        <taxon>Actinomycetota</taxon>
        <taxon>Actinomycetes</taxon>
        <taxon>Pseudonocardiales</taxon>
        <taxon>Pseudonocardiaceae</taxon>
        <taxon>Pseudonocardia</taxon>
    </lineage>
</organism>
<dbReference type="SFLD" id="SFLDG01212">
    <property type="entry name" value="Phytoene_synthase_like"/>
    <property type="match status" value="1"/>
</dbReference>
<dbReference type="SUPFAM" id="SSF48576">
    <property type="entry name" value="Terpenoid synthases"/>
    <property type="match status" value="1"/>
</dbReference>
<accession>A0ABW4FMQ3</accession>
<dbReference type="PANTHER" id="PTHR31480">
    <property type="entry name" value="BIFUNCTIONAL LYCOPENE CYCLASE/PHYTOENE SYNTHASE"/>
    <property type="match status" value="1"/>
</dbReference>
<dbReference type="SFLD" id="SFLDG01018">
    <property type="entry name" value="Squalene/Phytoene_Synthase_Lik"/>
    <property type="match status" value="1"/>
</dbReference>
<dbReference type="InterPro" id="IPR008949">
    <property type="entry name" value="Isoprenoid_synthase_dom_sf"/>
</dbReference>
<keyword evidence="2" id="KW-1185">Reference proteome</keyword>
<proteinExistence type="predicted"/>
<dbReference type="InterPro" id="IPR017827">
    <property type="entry name" value="HSQ_synthase_HpnC"/>
</dbReference>
<dbReference type="GO" id="GO:0051996">
    <property type="term" value="F:squalene synthase [NAD(P)H] activity"/>
    <property type="evidence" value="ECO:0007669"/>
    <property type="project" value="UniProtKB-EC"/>
</dbReference>
<comment type="caution">
    <text evidence="1">The sequence shown here is derived from an EMBL/GenBank/DDBJ whole genome shotgun (WGS) entry which is preliminary data.</text>
</comment>
<dbReference type="EMBL" id="JBHUCP010000007">
    <property type="protein sequence ID" value="MFD1530272.1"/>
    <property type="molecule type" value="Genomic_DNA"/>
</dbReference>
<dbReference type="SFLD" id="SFLDS00005">
    <property type="entry name" value="Isoprenoid_Synthase_Type_I"/>
    <property type="match status" value="1"/>
</dbReference>
<dbReference type="CDD" id="cd00683">
    <property type="entry name" value="Trans_IPPS_HH"/>
    <property type="match status" value="1"/>
</dbReference>
<dbReference type="InterPro" id="IPR033904">
    <property type="entry name" value="Trans_IPPS_HH"/>
</dbReference>
<dbReference type="NCBIfam" id="TIGR03464">
    <property type="entry name" value="HpnC"/>
    <property type="match status" value="1"/>
</dbReference>
<dbReference type="Gene3D" id="1.10.600.10">
    <property type="entry name" value="Farnesyl Diphosphate Synthase"/>
    <property type="match status" value="1"/>
</dbReference>
<dbReference type="RefSeq" id="WP_343977193.1">
    <property type="nucleotide sequence ID" value="NZ_BAAAJG010000008.1"/>
</dbReference>
<dbReference type="Proteomes" id="UP001597145">
    <property type="component" value="Unassembled WGS sequence"/>
</dbReference>
<protein>
    <submittedName>
        <fullName evidence="1">Squalene synthase HpnC</fullName>
        <ecNumber evidence="1">2.5.1.21</ecNumber>
    </submittedName>
</protein>
<dbReference type="EC" id="2.5.1.21" evidence="1"/>
<gene>
    <name evidence="1" type="primary">hpnC</name>
    <name evidence="1" type="ORF">ACFSCY_12540</name>
</gene>